<organism evidence="1 2">
    <name type="scientific">Aquamicrobium segne</name>
    <dbReference type="NCBI Taxonomy" id="469547"/>
    <lineage>
        <taxon>Bacteria</taxon>
        <taxon>Pseudomonadati</taxon>
        <taxon>Pseudomonadota</taxon>
        <taxon>Alphaproteobacteria</taxon>
        <taxon>Hyphomicrobiales</taxon>
        <taxon>Phyllobacteriaceae</taxon>
        <taxon>Aquamicrobium</taxon>
    </lineage>
</organism>
<sequence length="111" mass="11883">MNVDAMIKHHHAVTEVITHAMSDYASAATGTSWNKACFAFEADAILCALSRAGFRIIGPDEVDPVTVEKCAKIALSYVNQTDYDLEPEAAVAENVTAKMIAAAIRSIGRKA</sequence>
<keyword evidence="2" id="KW-1185">Reference proteome</keyword>
<accession>A0ABW0GV75</accession>
<reference evidence="2" key="1">
    <citation type="journal article" date="2019" name="Int. J. Syst. Evol. Microbiol.">
        <title>The Global Catalogue of Microorganisms (GCM) 10K type strain sequencing project: providing services to taxonomists for standard genome sequencing and annotation.</title>
        <authorList>
            <consortium name="The Broad Institute Genomics Platform"/>
            <consortium name="The Broad Institute Genome Sequencing Center for Infectious Disease"/>
            <person name="Wu L."/>
            <person name="Ma J."/>
        </authorList>
    </citation>
    <scope>NUCLEOTIDE SEQUENCE [LARGE SCALE GENOMIC DNA]</scope>
    <source>
        <strain evidence="2">CGMCC 4.1415</strain>
    </source>
</reference>
<evidence type="ECO:0000313" key="2">
    <source>
        <dbReference type="Proteomes" id="UP001596016"/>
    </source>
</evidence>
<protein>
    <recommendedName>
        <fullName evidence="3">Phage protein</fullName>
    </recommendedName>
</protein>
<evidence type="ECO:0000313" key="1">
    <source>
        <dbReference type="EMBL" id="MFC5385136.1"/>
    </source>
</evidence>
<dbReference type="Proteomes" id="UP001596016">
    <property type="component" value="Unassembled WGS sequence"/>
</dbReference>
<comment type="caution">
    <text evidence="1">The sequence shown here is derived from an EMBL/GenBank/DDBJ whole genome shotgun (WGS) entry which is preliminary data.</text>
</comment>
<name>A0ABW0GV75_9HYPH</name>
<dbReference type="RefSeq" id="WP_378228015.1">
    <property type="nucleotide sequence ID" value="NZ_JBHSLL010000012.1"/>
</dbReference>
<evidence type="ECO:0008006" key="3">
    <source>
        <dbReference type="Google" id="ProtNLM"/>
    </source>
</evidence>
<gene>
    <name evidence="1" type="ORF">ACFPLB_04050</name>
</gene>
<dbReference type="EMBL" id="JBHSLL010000012">
    <property type="protein sequence ID" value="MFC5385136.1"/>
    <property type="molecule type" value="Genomic_DNA"/>
</dbReference>
<proteinExistence type="predicted"/>